<accession>A0A4R4MHE2</accession>
<comment type="caution">
    <text evidence="2">The sequence shown here is derived from an EMBL/GenBank/DDBJ whole genome shotgun (WGS) entry which is preliminary data.</text>
</comment>
<sequence>MRPGEMARLDLYAGITREKVILQPGKGNKLNTRSRPVHPPQSWSACAGSPVGGSRFVCTRYVRIGR</sequence>
<evidence type="ECO:0000313" key="2">
    <source>
        <dbReference type="EMBL" id="TDB94133.1"/>
    </source>
</evidence>
<evidence type="ECO:0000256" key="1">
    <source>
        <dbReference type="SAM" id="MobiDB-lite"/>
    </source>
</evidence>
<dbReference type="RefSeq" id="WP_132341966.1">
    <property type="nucleotide sequence ID" value="NZ_SMJZ01000366.1"/>
</dbReference>
<feature type="region of interest" description="Disordered" evidence="1">
    <location>
        <begin position="25"/>
        <end position="45"/>
    </location>
</feature>
<dbReference type="AlphaFoldDB" id="A0A4R4MHE2"/>
<name>A0A4R4MHE2_9ACTN</name>
<dbReference type="OrthoDB" id="9908150at2"/>
<dbReference type="Proteomes" id="UP000295157">
    <property type="component" value="Unassembled WGS sequence"/>
</dbReference>
<evidence type="ECO:0000313" key="3">
    <source>
        <dbReference type="Proteomes" id="UP000295157"/>
    </source>
</evidence>
<gene>
    <name evidence="2" type="ORF">E1267_42995</name>
</gene>
<protein>
    <submittedName>
        <fullName evidence="2">Uncharacterized protein</fullName>
    </submittedName>
</protein>
<organism evidence="2 3">
    <name type="scientific">Nonomuraea longispora</name>
    <dbReference type="NCBI Taxonomy" id="1848320"/>
    <lineage>
        <taxon>Bacteria</taxon>
        <taxon>Bacillati</taxon>
        <taxon>Actinomycetota</taxon>
        <taxon>Actinomycetes</taxon>
        <taxon>Streptosporangiales</taxon>
        <taxon>Streptosporangiaceae</taxon>
        <taxon>Nonomuraea</taxon>
    </lineage>
</organism>
<reference evidence="2 3" key="1">
    <citation type="submission" date="2019-02" db="EMBL/GenBank/DDBJ databases">
        <title>Draft genome sequences of novel Actinobacteria.</title>
        <authorList>
            <person name="Sahin N."/>
            <person name="Ay H."/>
            <person name="Saygin H."/>
        </authorList>
    </citation>
    <scope>NUCLEOTIDE SEQUENCE [LARGE SCALE GENOMIC DNA]</scope>
    <source>
        <strain evidence="2 3">KC201</strain>
    </source>
</reference>
<proteinExistence type="predicted"/>
<dbReference type="EMBL" id="SMJZ01000366">
    <property type="protein sequence ID" value="TDB94133.1"/>
    <property type="molecule type" value="Genomic_DNA"/>
</dbReference>
<keyword evidence="3" id="KW-1185">Reference proteome</keyword>